<dbReference type="Pfam" id="PF01385">
    <property type="entry name" value="OrfB_IS605"/>
    <property type="match status" value="1"/>
</dbReference>
<evidence type="ECO:0000256" key="3">
    <source>
        <dbReference type="ARBA" id="ARBA00022723"/>
    </source>
</evidence>
<organism evidence="10 11">
    <name type="scientific">Dolichospermum compactum NIES-806</name>
    <dbReference type="NCBI Taxonomy" id="1973481"/>
    <lineage>
        <taxon>Bacteria</taxon>
        <taxon>Bacillati</taxon>
        <taxon>Cyanobacteriota</taxon>
        <taxon>Cyanophyceae</taxon>
        <taxon>Nostocales</taxon>
        <taxon>Aphanizomenonaceae</taxon>
        <taxon>Dolichospermum</taxon>
        <taxon>Dolichospermum compactum</taxon>
    </lineage>
</organism>
<dbReference type="EMBL" id="AP018316">
    <property type="protein sequence ID" value="BAZ88316.1"/>
    <property type="molecule type" value="Genomic_DNA"/>
</dbReference>
<dbReference type="GO" id="GO:0003677">
    <property type="term" value="F:DNA binding"/>
    <property type="evidence" value="ECO:0007669"/>
    <property type="project" value="UniProtKB-KW"/>
</dbReference>
<feature type="domain" description="Cas12f1-like TNB" evidence="8">
    <location>
        <begin position="337"/>
        <end position="402"/>
    </location>
</feature>
<evidence type="ECO:0000313" key="11">
    <source>
        <dbReference type="Proteomes" id="UP000218702"/>
    </source>
</evidence>
<dbReference type="GO" id="GO:0006310">
    <property type="term" value="P:DNA recombination"/>
    <property type="evidence" value="ECO:0007669"/>
    <property type="project" value="UniProtKB-KW"/>
</dbReference>
<evidence type="ECO:0000256" key="1">
    <source>
        <dbReference type="ARBA" id="ARBA00008761"/>
    </source>
</evidence>
<feature type="domain" description="Transposase putative helix-turn-helix" evidence="9">
    <location>
        <begin position="28"/>
        <end position="71"/>
    </location>
</feature>
<dbReference type="AlphaFoldDB" id="A0A1Z4V9S4"/>
<name>A0A1Z4V9S4_9CYAN</name>
<keyword evidence="2" id="KW-0815">Transposition</keyword>
<feature type="domain" description="Probable transposase IS891/IS1136/IS1341" evidence="7">
    <location>
        <begin position="216"/>
        <end position="325"/>
    </location>
</feature>
<accession>A0A1Z4V9S4</accession>
<dbReference type="NCBIfam" id="NF040570">
    <property type="entry name" value="guided_TnpB"/>
    <property type="match status" value="1"/>
</dbReference>
<dbReference type="GO" id="GO:0032196">
    <property type="term" value="P:transposition"/>
    <property type="evidence" value="ECO:0007669"/>
    <property type="project" value="UniProtKB-KW"/>
</dbReference>
<reference evidence="10 11" key="1">
    <citation type="submission" date="2017-06" db="EMBL/GenBank/DDBJ databases">
        <title>Genome sequencing of cyanobaciteial culture collection at National Institute for Environmental Studies (NIES).</title>
        <authorList>
            <person name="Hirose Y."/>
            <person name="Shimura Y."/>
            <person name="Fujisawa T."/>
            <person name="Nakamura Y."/>
            <person name="Kawachi M."/>
        </authorList>
    </citation>
    <scope>NUCLEOTIDE SEQUENCE [LARGE SCALE GENOMIC DNA]</scope>
    <source>
        <strain evidence="10 11">NIES-806</strain>
    </source>
</reference>
<proteinExistence type="inferred from homology"/>
<comment type="similarity">
    <text evidence="1">In the C-terminal section; belongs to the transposase 35 family.</text>
</comment>
<sequence length="417" mass="47615">MSLLPYLLQLVYTKIVTPTPEKGNNQVRTSYQYKIKPTKEQAEKIDKTLEMLRYQYNYLLAQRFHWYEQNRSPIDKCSIFVCYLPELKDKPNYYSQKASLTQLKKDRPWYTTIHSQVLQEVPKKVELAFDRWLKGDVNGKKSGKPRFKGAGQYKTFTFPQFKQHHFVNNRITLSKIGDIKVIVHRQIPDGFNIKTVSVTKKADGYYVTLSLDDKTVPTIKPDFNANNIVGIDVGLIDFIVTSDDERIAAPKFLRKAERKLQSAQRRVSRKKKGSNRRKKAIKKLGIQHKKVSDTRKDFHFKTANNLLKKYDVVAVEKLNIKGLARTRLAKSINDAGWGQLISILTVKAENAGLKVIAVNPNGTSQECSSCGNKVKKPLSQRTHNCPNCKVSLCRDLNASINIKNRGTHGLKAQSMSS</sequence>
<evidence type="ECO:0000259" key="8">
    <source>
        <dbReference type="Pfam" id="PF07282"/>
    </source>
</evidence>
<dbReference type="Pfam" id="PF12323">
    <property type="entry name" value="HTH_OrfB_IS605"/>
    <property type="match status" value="1"/>
</dbReference>
<keyword evidence="3" id="KW-0479">Metal-binding</keyword>
<dbReference type="NCBIfam" id="TIGR01766">
    <property type="entry name" value="IS200/IS605 family accessory protein TnpB-like domain"/>
    <property type="match status" value="1"/>
</dbReference>
<evidence type="ECO:0000256" key="2">
    <source>
        <dbReference type="ARBA" id="ARBA00022578"/>
    </source>
</evidence>
<keyword evidence="6" id="KW-0233">DNA recombination</keyword>
<keyword evidence="11" id="KW-1185">Reference proteome</keyword>
<evidence type="ECO:0000256" key="6">
    <source>
        <dbReference type="ARBA" id="ARBA00023172"/>
    </source>
</evidence>
<evidence type="ECO:0000259" key="7">
    <source>
        <dbReference type="Pfam" id="PF01385"/>
    </source>
</evidence>
<evidence type="ECO:0000313" key="10">
    <source>
        <dbReference type="EMBL" id="BAZ88316.1"/>
    </source>
</evidence>
<dbReference type="Pfam" id="PF07282">
    <property type="entry name" value="Cas12f1-like_TNB"/>
    <property type="match status" value="1"/>
</dbReference>
<dbReference type="InterPro" id="IPR021027">
    <property type="entry name" value="Transposase_put_HTH"/>
</dbReference>
<dbReference type="InterPro" id="IPR001959">
    <property type="entry name" value="Transposase"/>
</dbReference>
<keyword evidence="4" id="KW-0862">Zinc</keyword>
<protein>
    <submittedName>
        <fullName evidence="10">IS605 family transposase OrfB</fullName>
    </submittedName>
</protein>
<keyword evidence="5" id="KW-0238">DNA-binding</keyword>
<dbReference type="InterPro" id="IPR010095">
    <property type="entry name" value="Cas12f1-like_TNB"/>
</dbReference>
<dbReference type="Proteomes" id="UP000218702">
    <property type="component" value="Chromosome"/>
</dbReference>
<dbReference type="GO" id="GO:0046872">
    <property type="term" value="F:metal ion binding"/>
    <property type="evidence" value="ECO:0007669"/>
    <property type="project" value="UniProtKB-KW"/>
</dbReference>
<evidence type="ECO:0000259" key="9">
    <source>
        <dbReference type="Pfam" id="PF12323"/>
    </source>
</evidence>
<evidence type="ECO:0000256" key="4">
    <source>
        <dbReference type="ARBA" id="ARBA00022833"/>
    </source>
</evidence>
<dbReference type="KEGG" id="dcm:NIES806_45530"/>
<evidence type="ECO:0000256" key="5">
    <source>
        <dbReference type="ARBA" id="ARBA00023125"/>
    </source>
</evidence>
<gene>
    <name evidence="10" type="ORF">NIES806_45530</name>
</gene>